<dbReference type="PATRIC" id="fig|1246995.3.peg.525"/>
<dbReference type="InterPro" id="IPR029044">
    <property type="entry name" value="Nucleotide-diphossugar_trans"/>
</dbReference>
<gene>
    <name evidence="9" type="ORF">AFR_02610</name>
</gene>
<organism evidence="9 10">
    <name type="scientific">Actinoplanes friuliensis DSM 7358</name>
    <dbReference type="NCBI Taxonomy" id="1246995"/>
    <lineage>
        <taxon>Bacteria</taxon>
        <taxon>Bacillati</taxon>
        <taxon>Actinomycetota</taxon>
        <taxon>Actinomycetes</taxon>
        <taxon>Micromonosporales</taxon>
        <taxon>Micromonosporaceae</taxon>
        <taxon>Actinoplanes</taxon>
    </lineage>
</organism>
<dbReference type="Gene3D" id="3.90.550.10">
    <property type="entry name" value="Spore Coat Polysaccharide Biosynthesis Protein SpsA, Chain A"/>
    <property type="match status" value="1"/>
</dbReference>
<dbReference type="HOGENOM" id="CLU_020629_0_0_11"/>
<evidence type="ECO:0000256" key="3">
    <source>
        <dbReference type="ARBA" id="ARBA00022679"/>
    </source>
</evidence>
<evidence type="ECO:0000256" key="8">
    <source>
        <dbReference type="SAM" id="Phobius"/>
    </source>
</evidence>
<dbReference type="SUPFAM" id="SSF160246">
    <property type="entry name" value="EspE N-terminal domain-like"/>
    <property type="match status" value="1"/>
</dbReference>
<dbReference type="GO" id="GO:0016757">
    <property type="term" value="F:glycosyltransferase activity"/>
    <property type="evidence" value="ECO:0007669"/>
    <property type="project" value="UniProtKB-KW"/>
</dbReference>
<feature type="transmembrane region" description="Helical" evidence="8">
    <location>
        <begin position="197"/>
        <end position="217"/>
    </location>
</feature>
<feature type="transmembrane region" description="Helical" evidence="8">
    <location>
        <begin position="170"/>
        <end position="191"/>
    </location>
</feature>
<name>U5VT33_9ACTN</name>
<accession>U5VT33</accession>
<keyword evidence="10" id="KW-1185">Reference proteome</keyword>
<keyword evidence="4 8" id="KW-0812">Transmembrane</keyword>
<dbReference type="InterPro" id="IPR037257">
    <property type="entry name" value="T2SS_E_N_sf"/>
</dbReference>
<keyword evidence="2" id="KW-0328">Glycosyltransferase</keyword>
<dbReference type="GO" id="GO:0016020">
    <property type="term" value="C:membrane"/>
    <property type="evidence" value="ECO:0007669"/>
    <property type="project" value="UniProtKB-SubCell"/>
</dbReference>
<reference evidence="9 10" key="1">
    <citation type="journal article" date="2014" name="J. Biotechnol.">
        <title>Complete genome sequence of the actinobacterium Actinoplanes friuliensis HAG 010964, producer of the lipopeptide antibiotic friulimycin.</title>
        <authorList>
            <person name="Ruckert C."/>
            <person name="Szczepanowski R."/>
            <person name="Albersmeier A."/>
            <person name="Goesmann A."/>
            <person name="Fischer N."/>
            <person name="Steinkamper A."/>
            <person name="Puhler A."/>
            <person name="Biener R."/>
            <person name="Schwartz D."/>
            <person name="Kalinowski J."/>
        </authorList>
    </citation>
    <scope>NUCLEOTIDE SEQUENCE [LARGE SCALE GENOMIC DNA]</scope>
    <source>
        <strain evidence="9 10">DSM 7358</strain>
    </source>
</reference>
<dbReference type="PANTHER" id="PTHR43867">
    <property type="entry name" value="CELLULOSE SYNTHASE CATALYTIC SUBUNIT A [UDP-FORMING]"/>
    <property type="match status" value="1"/>
</dbReference>
<keyword evidence="6 8" id="KW-0472">Membrane</keyword>
<feature type="transmembrane region" description="Helical" evidence="8">
    <location>
        <begin position="491"/>
        <end position="521"/>
    </location>
</feature>
<dbReference type="AlphaFoldDB" id="U5VT33"/>
<proteinExistence type="predicted"/>
<feature type="region of interest" description="Disordered" evidence="7">
    <location>
        <begin position="607"/>
        <end position="627"/>
    </location>
</feature>
<dbReference type="PANTHER" id="PTHR43867:SF2">
    <property type="entry name" value="CELLULOSE SYNTHASE CATALYTIC SUBUNIT A [UDP-FORMING]"/>
    <property type="match status" value="1"/>
</dbReference>
<dbReference type="OrthoDB" id="7431422at2"/>
<evidence type="ECO:0000256" key="1">
    <source>
        <dbReference type="ARBA" id="ARBA00004141"/>
    </source>
</evidence>
<evidence type="ECO:0000256" key="5">
    <source>
        <dbReference type="ARBA" id="ARBA00022989"/>
    </source>
</evidence>
<keyword evidence="3 9" id="KW-0808">Transferase</keyword>
<protein>
    <submittedName>
        <fullName evidence="9">Group 2 family glycosyl transferase</fullName>
    </submittedName>
</protein>
<dbReference type="Pfam" id="PF13641">
    <property type="entry name" value="Glyco_tranf_2_3"/>
    <property type="match status" value="1"/>
</dbReference>
<evidence type="ECO:0000313" key="10">
    <source>
        <dbReference type="Proteomes" id="UP000017746"/>
    </source>
</evidence>
<dbReference type="InterPro" id="IPR050321">
    <property type="entry name" value="Glycosyltr_2/OpgH_subfam"/>
</dbReference>
<sequence>MAVGDLLVNANLLTPQQMADAIRARIRTGSRLESIVIAAGMVRRHDVYRVLAEAWDLLYLDALEEEDFDDDLVAGLDPAQLVDEGWFPVRHIGGNRVLVATAEAPTDTRRAHVAGILKADVVFAAATGLDIDTAVVRAFRGQVLDEACLGLWRRDEDRSARTVLNGRQKVLLAIGLVLLLAGLVFATRWTIVVISAAVGLAFLVSVTFKFVMCLTGVRYEGLQRVTKEDVDALKDTDLPPYTVLVPVFRESEVVKDLVANLGALDYPTSKLQILLLLEEDDRETREAALASNPPETITFVTVPSGSPQTKPKACNVGLFLARGDYLVIYDAEDRPDPDQLKRAVVAFRRGDRSLVCVQAALNYFNADENALTRMFTLEYSFWFDYMLPGLEAWRMPIPLGGTSNHFRTNALKVLGGWDPFNVTEDADLGIRAAALGRTVGVIESTTFEEANRAYGNFLRQRSRWIKGYMQTTLVHLRHPVKLFRQTGPRAAFGFVMLVGGTPVSFLCVPPLYALFLVSLLVPPDALAPYFPGWVMWMSLLNLLLGNALMIYVSMMGAFKRRRYKLVAWALLNPAYWLMHSIAAYKGLWQLITKPHYWEKTAHGLSTVDANDPAPGSAPQTADHPVRT</sequence>
<evidence type="ECO:0000256" key="4">
    <source>
        <dbReference type="ARBA" id="ARBA00022692"/>
    </source>
</evidence>
<dbReference type="STRING" id="1246995.AFR_02610"/>
<dbReference type="eggNOG" id="COG1215">
    <property type="taxonomic scope" value="Bacteria"/>
</dbReference>
<comment type="subcellular location">
    <subcellularLocation>
        <location evidence="1">Membrane</location>
        <topology evidence="1">Multi-pass membrane protein</topology>
    </subcellularLocation>
</comment>
<dbReference type="EMBL" id="CP006272">
    <property type="protein sequence ID" value="AGZ38811.1"/>
    <property type="molecule type" value="Genomic_DNA"/>
</dbReference>
<dbReference type="Proteomes" id="UP000017746">
    <property type="component" value="Chromosome"/>
</dbReference>
<evidence type="ECO:0000256" key="6">
    <source>
        <dbReference type="ARBA" id="ARBA00023136"/>
    </source>
</evidence>
<evidence type="ECO:0000313" key="9">
    <source>
        <dbReference type="EMBL" id="AGZ38811.1"/>
    </source>
</evidence>
<dbReference type="SUPFAM" id="SSF53448">
    <property type="entry name" value="Nucleotide-diphospho-sugar transferases"/>
    <property type="match status" value="1"/>
</dbReference>
<evidence type="ECO:0000256" key="7">
    <source>
        <dbReference type="SAM" id="MobiDB-lite"/>
    </source>
</evidence>
<dbReference type="CDD" id="cd06427">
    <property type="entry name" value="CESA_like_2"/>
    <property type="match status" value="1"/>
</dbReference>
<evidence type="ECO:0000256" key="2">
    <source>
        <dbReference type="ARBA" id="ARBA00022676"/>
    </source>
</evidence>
<dbReference type="KEGG" id="afs:AFR_02610"/>
<feature type="transmembrane region" description="Helical" evidence="8">
    <location>
        <begin position="533"/>
        <end position="553"/>
    </location>
</feature>
<keyword evidence="5 8" id="KW-1133">Transmembrane helix</keyword>